<dbReference type="Proteomes" id="UP001176941">
    <property type="component" value="Chromosome 4"/>
</dbReference>
<dbReference type="EMBL" id="OX459940">
    <property type="protein sequence ID" value="CAI9173927.1"/>
    <property type="molecule type" value="Genomic_DNA"/>
</dbReference>
<reference evidence="2" key="1">
    <citation type="submission" date="2023-04" db="EMBL/GenBank/DDBJ databases">
        <authorList>
            <consortium name="ELIXIR-Norway"/>
        </authorList>
    </citation>
    <scope>NUCLEOTIDE SEQUENCE [LARGE SCALE GENOMIC DNA]</scope>
</reference>
<organism evidence="2 3">
    <name type="scientific">Rangifer tarandus platyrhynchus</name>
    <name type="common">Svalbard reindeer</name>
    <dbReference type="NCBI Taxonomy" id="3082113"/>
    <lineage>
        <taxon>Eukaryota</taxon>
        <taxon>Metazoa</taxon>
        <taxon>Chordata</taxon>
        <taxon>Craniata</taxon>
        <taxon>Vertebrata</taxon>
        <taxon>Euteleostomi</taxon>
        <taxon>Mammalia</taxon>
        <taxon>Eutheria</taxon>
        <taxon>Laurasiatheria</taxon>
        <taxon>Artiodactyla</taxon>
        <taxon>Ruminantia</taxon>
        <taxon>Pecora</taxon>
        <taxon>Cervidae</taxon>
        <taxon>Odocoileinae</taxon>
        <taxon>Rangifer</taxon>
    </lineage>
</organism>
<evidence type="ECO:0000313" key="2">
    <source>
        <dbReference type="EMBL" id="CAI9173927.1"/>
    </source>
</evidence>
<name>A0ABN8ZJ30_RANTA</name>
<feature type="region of interest" description="Disordered" evidence="1">
    <location>
        <begin position="1"/>
        <end position="105"/>
    </location>
</feature>
<feature type="region of interest" description="Disordered" evidence="1">
    <location>
        <begin position="129"/>
        <end position="149"/>
    </location>
</feature>
<protein>
    <submittedName>
        <fullName evidence="2">Uncharacterized protein</fullName>
    </submittedName>
</protein>
<evidence type="ECO:0000313" key="3">
    <source>
        <dbReference type="Proteomes" id="UP001176941"/>
    </source>
</evidence>
<evidence type="ECO:0000256" key="1">
    <source>
        <dbReference type="SAM" id="MobiDB-lite"/>
    </source>
</evidence>
<keyword evidence="3" id="KW-1185">Reference proteome</keyword>
<accession>A0ABN8ZJ30</accession>
<feature type="compositionally biased region" description="Basic residues" evidence="1">
    <location>
        <begin position="22"/>
        <end position="37"/>
    </location>
</feature>
<gene>
    <name evidence="2" type="ORF">MRATA1EN1_LOCUS22889</name>
</gene>
<sequence>MSWMASCPGSDAGPLRSLQPRKLPRHPSRPSQAHRHATSACAAQPSPQDKMLTGLMAKPGIPVGKAAKRPPRAPSCSGREGRGDQEEEAPGVPSAGLRRADGAHQGQHQLCITRVHMGLESSLGTPVGGPPGVHGAPTHLLQPQHSTTHSRLTPFPLAVGIFSDLGETVTSLMTKDFSPTVGEGGPSQ</sequence>
<proteinExistence type="predicted"/>